<feature type="compositionally biased region" description="Low complexity" evidence="1">
    <location>
        <begin position="406"/>
        <end position="438"/>
    </location>
</feature>
<dbReference type="Proteomes" id="UP000789572">
    <property type="component" value="Unassembled WGS sequence"/>
</dbReference>
<name>A0A9N9CZ50_9GLOM</name>
<feature type="compositionally biased region" description="Polar residues" evidence="1">
    <location>
        <begin position="35"/>
        <end position="48"/>
    </location>
</feature>
<accession>A0A9N9CZ50</accession>
<feature type="compositionally biased region" description="Basic and acidic residues" evidence="1">
    <location>
        <begin position="150"/>
        <end position="163"/>
    </location>
</feature>
<evidence type="ECO:0000256" key="1">
    <source>
        <dbReference type="SAM" id="MobiDB-lite"/>
    </source>
</evidence>
<dbReference type="AlphaFoldDB" id="A0A9N9CZ50"/>
<evidence type="ECO:0000313" key="2">
    <source>
        <dbReference type="EMBL" id="CAG8620432.1"/>
    </source>
</evidence>
<feature type="region of interest" description="Disordered" evidence="1">
    <location>
        <begin position="13"/>
        <end position="56"/>
    </location>
</feature>
<feature type="compositionally biased region" description="Low complexity" evidence="1">
    <location>
        <begin position="127"/>
        <end position="146"/>
    </location>
</feature>
<feature type="compositionally biased region" description="Polar residues" evidence="1">
    <location>
        <begin position="338"/>
        <end position="347"/>
    </location>
</feature>
<keyword evidence="3" id="KW-1185">Reference proteome</keyword>
<gene>
    <name evidence="2" type="ORF">POCULU_LOCUS8391</name>
</gene>
<sequence length="438" mass="47767">MSRYWLWGSSELDSTQNISDNNTSSNYNSKTNDSISTMTDNINSTQNPSSAIDIDSNIIASNSPTDKTNASTNASSTNINIETSSVTSEALSTTSTLLEDDSPTSSAIPIPKRSSNNRRTYDDQKSKSSSLRSWWSSSASRSSPIPSNLPEKKGLQEIKEDAKPTNPSDRLLNMSLRNHSSSTNPTTAVDMTTVKAEMIERRVRKSGSTSSLSNLLEPNLGKRKRRTESHPAIPVEFTSADMIRQTSTQSAPDMSSDSKRDHVLVKEEARLSTSNASTSSRSSWWRFVGVMSKDDSGKEPSVVEINNNVHNDTNDNAQSIQTDNMNSISEEPEKAFSENVSNESTIAQHAVSEETTAKTESANEDSVTKKRSGETKRWSLFGTWSASTPDLTEQTTNEQYSRSFTEPSLAESLPSKSSSPTSPTSSSSDRNDSAQSSS</sequence>
<feature type="non-terminal residue" evidence="2">
    <location>
        <position position="438"/>
    </location>
</feature>
<feature type="compositionally biased region" description="Basic and acidic residues" evidence="1">
    <location>
        <begin position="256"/>
        <end position="270"/>
    </location>
</feature>
<feature type="compositionally biased region" description="Polar residues" evidence="1">
    <location>
        <begin position="382"/>
        <end position="405"/>
    </location>
</feature>
<feature type="region of interest" description="Disordered" evidence="1">
    <location>
        <begin position="329"/>
        <end position="438"/>
    </location>
</feature>
<feature type="compositionally biased region" description="Polar residues" evidence="1">
    <location>
        <begin position="175"/>
        <end position="187"/>
    </location>
</feature>
<feature type="compositionally biased region" description="Polar residues" evidence="1">
    <location>
        <begin position="244"/>
        <end position="255"/>
    </location>
</feature>
<feature type="compositionally biased region" description="Polar residues" evidence="1">
    <location>
        <begin position="206"/>
        <end position="216"/>
    </location>
</feature>
<comment type="caution">
    <text evidence="2">The sequence shown here is derived from an EMBL/GenBank/DDBJ whole genome shotgun (WGS) entry which is preliminary data.</text>
</comment>
<feature type="region of interest" description="Disordered" evidence="1">
    <location>
        <begin position="202"/>
        <end position="276"/>
    </location>
</feature>
<feature type="compositionally biased region" description="Basic and acidic residues" evidence="1">
    <location>
        <begin position="366"/>
        <end position="377"/>
    </location>
</feature>
<organism evidence="2 3">
    <name type="scientific">Paraglomus occultum</name>
    <dbReference type="NCBI Taxonomy" id="144539"/>
    <lineage>
        <taxon>Eukaryota</taxon>
        <taxon>Fungi</taxon>
        <taxon>Fungi incertae sedis</taxon>
        <taxon>Mucoromycota</taxon>
        <taxon>Glomeromycotina</taxon>
        <taxon>Glomeromycetes</taxon>
        <taxon>Paraglomerales</taxon>
        <taxon>Paraglomeraceae</taxon>
        <taxon>Paraglomus</taxon>
    </lineage>
</organism>
<feature type="region of interest" description="Disordered" evidence="1">
    <location>
        <begin position="92"/>
        <end position="187"/>
    </location>
</feature>
<reference evidence="2" key="1">
    <citation type="submission" date="2021-06" db="EMBL/GenBank/DDBJ databases">
        <authorList>
            <person name="Kallberg Y."/>
            <person name="Tangrot J."/>
            <person name="Rosling A."/>
        </authorList>
    </citation>
    <scope>NUCLEOTIDE SEQUENCE</scope>
    <source>
        <strain evidence="2">IA702</strain>
    </source>
</reference>
<evidence type="ECO:0000313" key="3">
    <source>
        <dbReference type="Proteomes" id="UP000789572"/>
    </source>
</evidence>
<dbReference type="EMBL" id="CAJVPJ010002404">
    <property type="protein sequence ID" value="CAG8620432.1"/>
    <property type="molecule type" value="Genomic_DNA"/>
</dbReference>
<feature type="compositionally biased region" description="Low complexity" evidence="1">
    <location>
        <begin position="19"/>
        <end position="34"/>
    </location>
</feature>
<protein>
    <submittedName>
        <fullName evidence="2">10576_t:CDS:1</fullName>
    </submittedName>
</protein>
<proteinExistence type="predicted"/>